<accession>A0A7X3S6J0</accession>
<evidence type="ECO:0000256" key="3">
    <source>
        <dbReference type="ARBA" id="ARBA00023027"/>
    </source>
</evidence>
<feature type="domain" description="D-isomer specific 2-hydroxyacid dehydrogenase NAD-binding" evidence="6">
    <location>
        <begin position="106"/>
        <end position="281"/>
    </location>
</feature>
<dbReference type="GO" id="GO:0016616">
    <property type="term" value="F:oxidoreductase activity, acting on the CH-OH group of donors, NAD or NADP as acceptor"/>
    <property type="evidence" value="ECO:0007669"/>
    <property type="project" value="InterPro"/>
</dbReference>
<name>A0A7X3S6J0_9HYPH</name>
<dbReference type="InterPro" id="IPR036291">
    <property type="entry name" value="NAD(P)-bd_dom_sf"/>
</dbReference>
<evidence type="ECO:0000313" key="7">
    <source>
        <dbReference type="EMBL" id="MXN63991.1"/>
    </source>
</evidence>
<organism evidence="7 8">
    <name type="scientific">Stappia sediminis</name>
    <dbReference type="NCBI Taxonomy" id="2692190"/>
    <lineage>
        <taxon>Bacteria</taxon>
        <taxon>Pseudomonadati</taxon>
        <taxon>Pseudomonadota</taxon>
        <taxon>Alphaproteobacteria</taxon>
        <taxon>Hyphomicrobiales</taxon>
        <taxon>Stappiaceae</taxon>
        <taxon>Stappia</taxon>
    </lineage>
</organism>
<dbReference type="SUPFAM" id="SSF52283">
    <property type="entry name" value="Formate/glycerate dehydrogenase catalytic domain-like"/>
    <property type="match status" value="1"/>
</dbReference>
<keyword evidence="2 4" id="KW-0560">Oxidoreductase</keyword>
<evidence type="ECO:0000259" key="5">
    <source>
        <dbReference type="Pfam" id="PF00389"/>
    </source>
</evidence>
<dbReference type="InterPro" id="IPR050857">
    <property type="entry name" value="D-2-hydroxyacid_DH"/>
</dbReference>
<dbReference type="PANTHER" id="PTHR42789">
    <property type="entry name" value="D-ISOMER SPECIFIC 2-HYDROXYACID DEHYDROGENASE FAMILY PROTEIN (AFU_ORTHOLOGUE AFUA_6G10090)"/>
    <property type="match status" value="1"/>
</dbReference>
<evidence type="ECO:0000313" key="8">
    <source>
        <dbReference type="Proteomes" id="UP000433101"/>
    </source>
</evidence>
<evidence type="ECO:0000256" key="2">
    <source>
        <dbReference type="ARBA" id="ARBA00023002"/>
    </source>
</evidence>
<feature type="domain" description="D-isomer specific 2-hydroxyacid dehydrogenase catalytic" evidence="5">
    <location>
        <begin position="4"/>
        <end position="312"/>
    </location>
</feature>
<dbReference type="Pfam" id="PF00389">
    <property type="entry name" value="2-Hacid_dh"/>
    <property type="match status" value="1"/>
</dbReference>
<gene>
    <name evidence="7" type="ORF">GR183_03660</name>
</gene>
<dbReference type="RefSeq" id="WP_160774259.1">
    <property type="nucleotide sequence ID" value="NZ_WUMV01000002.1"/>
</dbReference>
<comment type="similarity">
    <text evidence="1 4">Belongs to the D-isomer specific 2-hydroxyacid dehydrogenase family.</text>
</comment>
<dbReference type="AlphaFoldDB" id="A0A7X3S6J0"/>
<reference evidence="7 8" key="1">
    <citation type="submission" date="2019-12" db="EMBL/GenBank/DDBJ databases">
        <authorList>
            <person name="Li M."/>
        </authorList>
    </citation>
    <scope>NUCLEOTIDE SEQUENCE [LARGE SCALE GENOMIC DNA]</scope>
    <source>
        <strain evidence="7 8">GBMRC 2046</strain>
    </source>
</reference>
<dbReference type="InterPro" id="IPR006139">
    <property type="entry name" value="D-isomer_2_OHA_DH_cat_dom"/>
</dbReference>
<dbReference type="CDD" id="cd12173">
    <property type="entry name" value="PGDH_4"/>
    <property type="match status" value="1"/>
</dbReference>
<protein>
    <submittedName>
        <fullName evidence="7">3-phosphoglycerate dehydrogenase</fullName>
    </submittedName>
</protein>
<sequence length="320" mass="34311">MPHVLVVGKIHASGIRLLEETPDLTFETVDGVTEESYAPLIHNADALVIRTQPMTAPTIAMAKRLKVVSRHGVGYDAVDGKALARRGIPLVVVGDVNSISVAEHSLMMMLAATKLAIRSDRAVRDHNWSWRNGLEAGELSGKNLLIVGYGRIGRRVGALASAFEMTVRAFDPYLAAKGWPEGEVAPAETLHDGLAWADVVSVNVPRPDRPLIGRKELAVMKPAAVLVNTARGGIVDEDALIAALQEGKLRAAGLDVFDDEPPAPENPLLKMDNVVLSPHIGGLTREGGERLALHSVRNVIDFFAGRLDPELVVNGVLQNA</sequence>
<evidence type="ECO:0000259" key="6">
    <source>
        <dbReference type="Pfam" id="PF02826"/>
    </source>
</evidence>
<dbReference type="InterPro" id="IPR006140">
    <property type="entry name" value="D-isomer_DH_NAD-bd"/>
</dbReference>
<dbReference type="GO" id="GO:0051287">
    <property type="term" value="F:NAD binding"/>
    <property type="evidence" value="ECO:0007669"/>
    <property type="project" value="InterPro"/>
</dbReference>
<dbReference type="EMBL" id="WUMV01000002">
    <property type="protein sequence ID" value="MXN63991.1"/>
    <property type="molecule type" value="Genomic_DNA"/>
</dbReference>
<dbReference type="Gene3D" id="3.40.50.720">
    <property type="entry name" value="NAD(P)-binding Rossmann-like Domain"/>
    <property type="match status" value="2"/>
</dbReference>
<dbReference type="SUPFAM" id="SSF51735">
    <property type="entry name" value="NAD(P)-binding Rossmann-fold domains"/>
    <property type="match status" value="1"/>
</dbReference>
<keyword evidence="3" id="KW-0520">NAD</keyword>
<comment type="caution">
    <text evidence="7">The sequence shown here is derived from an EMBL/GenBank/DDBJ whole genome shotgun (WGS) entry which is preliminary data.</text>
</comment>
<dbReference type="PANTHER" id="PTHR42789:SF1">
    <property type="entry name" value="D-ISOMER SPECIFIC 2-HYDROXYACID DEHYDROGENASE FAMILY PROTEIN (AFU_ORTHOLOGUE AFUA_6G10090)"/>
    <property type="match status" value="1"/>
</dbReference>
<keyword evidence="8" id="KW-1185">Reference proteome</keyword>
<evidence type="ECO:0000256" key="4">
    <source>
        <dbReference type="RuleBase" id="RU003719"/>
    </source>
</evidence>
<dbReference type="Proteomes" id="UP000433101">
    <property type="component" value="Unassembled WGS sequence"/>
</dbReference>
<evidence type="ECO:0000256" key="1">
    <source>
        <dbReference type="ARBA" id="ARBA00005854"/>
    </source>
</evidence>
<proteinExistence type="inferred from homology"/>
<dbReference type="Pfam" id="PF02826">
    <property type="entry name" value="2-Hacid_dh_C"/>
    <property type="match status" value="1"/>
</dbReference>